<protein>
    <submittedName>
        <fullName evidence="2">DUF4177 domain-containing protein</fullName>
    </submittedName>
</protein>
<proteinExistence type="predicted"/>
<dbReference type="SMART" id="SM00530">
    <property type="entry name" value="HTH_XRE"/>
    <property type="match status" value="1"/>
</dbReference>
<dbReference type="InterPro" id="IPR010982">
    <property type="entry name" value="Lambda_DNA-bd_dom_sf"/>
</dbReference>
<reference evidence="2 3" key="1">
    <citation type="journal article" date="2015" name="Genome Announc.">
        <title>Draft Genome Sequences of Marine Isolates of Thalassomonas viridans and Thalassomonas actiniarum.</title>
        <authorList>
            <person name="Olonade I."/>
            <person name="van Zyl L.J."/>
            <person name="Trindade M."/>
        </authorList>
    </citation>
    <scope>NUCLEOTIDE SEQUENCE [LARGE SCALE GENOMIC DNA]</scope>
    <source>
        <strain evidence="2 3">A5K-106</strain>
    </source>
</reference>
<dbReference type="AlphaFoldDB" id="A0AAE9YWS0"/>
<dbReference type="EMBL" id="CP059736">
    <property type="protein sequence ID" value="WDE02590.1"/>
    <property type="molecule type" value="Genomic_DNA"/>
</dbReference>
<name>A0AAE9YWS0_9GAMM</name>
<dbReference type="PROSITE" id="PS50943">
    <property type="entry name" value="HTH_CROC1"/>
    <property type="match status" value="1"/>
</dbReference>
<evidence type="ECO:0000259" key="1">
    <source>
        <dbReference type="PROSITE" id="PS50943"/>
    </source>
</evidence>
<feature type="domain" description="HTH cro/C1-type" evidence="1">
    <location>
        <begin position="8"/>
        <end position="61"/>
    </location>
</feature>
<dbReference type="SUPFAM" id="SSF47413">
    <property type="entry name" value="lambda repressor-like DNA-binding domains"/>
    <property type="match status" value="1"/>
</dbReference>
<dbReference type="InterPro" id="IPR001387">
    <property type="entry name" value="Cro/C1-type_HTH"/>
</dbReference>
<dbReference type="CDD" id="cd00093">
    <property type="entry name" value="HTH_XRE"/>
    <property type="match status" value="1"/>
</dbReference>
<evidence type="ECO:0000313" key="2">
    <source>
        <dbReference type="EMBL" id="WDE02590.1"/>
    </source>
</evidence>
<dbReference type="Pfam" id="PF13783">
    <property type="entry name" value="DUF4177"/>
    <property type="match status" value="1"/>
</dbReference>
<gene>
    <name evidence="2" type="ORF">SG35_029750</name>
</gene>
<evidence type="ECO:0000313" key="3">
    <source>
        <dbReference type="Proteomes" id="UP000032568"/>
    </source>
</evidence>
<accession>A0AAE9YWS0</accession>
<dbReference type="InterPro" id="IPR025234">
    <property type="entry name" value="YjzH-like"/>
</dbReference>
<dbReference type="Gene3D" id="1.10.260.40">
    <property type="entry name" value="lambda repressor-like DNA-binding domains"/>
    <property type="match status" value="1"/>
</dbReference>
<organism evidence="2 3">
    <name type="scientific">Thalassomonas actiniarum</name>
    <dbReference type="NCBI Taxonomy" id="485447"/>
    <lineage>
        <taxon>Bacteria</taxon>
        <taxon>Pseudomonadati</taxon>
        <taxon>Pseudomonadota</taxon>
        <taxon>Gammaproteobacteria</taxon>
        <taxon>Alteromonadales</taxon>
        <taxon>Colwelliaceae</taxon>
        <taxon>Thalassomonas</taxon>
    </lineage>
</organism>
<dbReference type="GO" id="GO:0003677">
    <property type="term" value="F:DNA binding"/>
    <property type="evidence" value="ECO:0007669"/>
    <property type="project" value="InterPro"/>
</dbReference>
<dbReference type="RefSeq" id="WP_044832315.1">
    <property type="nucleotide sequence ID" value="NZ_CP059736.1"/>
</dbReference>
<dbReference type="KEGG" id="tact:SG35_029750"/>
<sequence>MKIDSELVVELRANRSWSQEELGITSGLNIRTIQRIEKEGTVSLQSKKALAAAFDIDIHDLDYKELPAMKKYEYQSVVLKFDIGWSKKASVGPFEFDQALNEYASEGWRLNNLTVGTTVHGGSGQAIAVLEREIIE</sequence>
<dbReference type="Proteomes" id="UP000032568">
    <property type="component" value="Chromosome pTact"/>
</dbReference>
<keyword evidence="3" id="KW-1185">Reference proteome</keyword>
<reference evidence="2 3" key="2">
    <citation type="journal article" date="2022" name="Mar. Drugs">
        <title>Bioassay-Guided Fractionation Leads to the Detection of Cholic Acid Generated by the Rare Thalassomonas sp.</title>
        <authorList>
            <person name="Pheiffer F."/>
            <person name="Schneider Y.K."/>
            <person name="Hansen E.H."/>
            <person name="Andersen J.H."/>
            <person name="Isaksson J."/>
            <person name="Busche T."/>
            <person name="R C."/>
            <person name="Kalinowski J."/>
            <person name="Zyl L.V."/>
            <person name="Trindade M."/>
        </authorList>
    </citation>
    <scope>NUCLEOTIDE SEQUENCE [LARGE SCALE GENOMIC DNA]</scope>
    <source>
        <strain evidence="2 3">A5K-106</strain>
    </source>
</reference>